<sequence length="234" mass="24844">MKNLKLRLTLLTLTVFVSFNYNAISQVGIGVEPEASAMLDVSSTEKGLLAPRMTTAQKTAITNPADGLLVFDTNEKGFSFFNGISWKSINTKTPEFLHAKMNADESVVTGNNIDNLTITASSGALGTAGFSAGTGVVTLSAGVTYKLTAALNATNSSNFSYLVYQWYDDTNSIEFGNKAFISPTNLNVSGSSQPIAVAFITPLVTTEVYLKIISLTGTSVNVDSDYGYITVEGL</sequence>
<accession>A0ABY7S359</accession>
<protein>
    <recommendedName>
        <fullName evidence="4">DUF4402 domain-containing protein</fullName>
    </recommendedName>
</protein>
<gene>
    <name evidence="2" type="ORF">MUN68_007845</name>
</gene>
<dbReference type="Proteomes" id="UP001202717">
    <property type="component" value="Chromosome"/>
</dbReference>
<evidence type="ECO:0000313" key="2">
    <source>
        <dbReference type="EMBL" id="WCO03407.1"/>
    </source>
</evidence>
<evidence type="ECO:0000313" key="3">
    <source>
        <dbReference type="Proteomes" id="UP001202717"/>
    </source>
</evidence>
<proteinExistence type="predicted"/>
<reference evidence="2 3" key="1">
    <citation type="submission" date="2023-01" db="EMBL/GenBank/DDBJ databases">
        <title>Psychroserpens ponticola sp. nov., isolated from seawater.</title>
        <authorList>
            <person name="Kristyanto S."/>
            <person name="Jung J."/>
            <person name="Kim J.M."/>
            <person name="Jeon C.O."/>
        </authorList>
    </citation>
    <scope>NUCLEOTIDE SEQUENCE [LARGE SCALE GENOMIC DNA]</scope>
    <source>
        <strain evidence="2 3">MSW6</strain>
    </source>
</reference>
<feature type="chain" id="PRO_5046683492" description="DUF4402 domain-containing protein" evidence="1">
    <location>
        <begin position="24"/>
        <end position="234"/>
    </location>
</feature>
<dbReference type="EMBL" id="CP116221">
    <property type="protein sequence ID" value="WCO03407.1"/>
    <property type="molecule type" value="Genomic_DNA"/>
</dbReference>
<evidence type="ECO:0008006" key="4">
    <source>
        <dbReference type="Google" id="ProtNLM"/>
    </source>
</evidence>
<organism evidence="2 3">
    <name type="scientific">Psychroserpens ponticola</name>
    <dbReference type="NCBI Taxonomy" id="2932268"/>
    <lineage>
        <taxon>Bacteria</taxon>
        <taxon>Pseudomonadati</taxon>
        <taxon>Bacteroidota</taxon>
        <taxon>Flavobacteriia</taxon>
        <taxon>Flavobacteriales</taxon>
        <taxon>Flavobacteriaceae</taxon>
        <taxon>Psychroserpens</taxon>
    </lineage>
</organism>
<dbReference type="RefSeq" id="WP_249994771.1">
    <property type="nucleotide sequence ID" value="NZ_CP116221.1"/>
</dbReference>
<evidence type="ECO:0000256" key="1">
    <source>
        <dbReference type="SAM" id="SignalP"/>
    </source>
</evidence>
<feature type="signal peptide" evidence="1">
    <location>
        <begin position="1"/>
        <end position="23"/>
    </location>
</feature>
<keyword evidence="3" id="KW-1185">Reference proteome</keyword>
<keyword evidence="1" id="KW-0732">Signal</keyword>
<name>A0ABY7S359_9FLAO</name>